<dbReference type="EMBL" id="LR134148">
    <property type="protein sequence ID" value="VEA37819.1"/>
    <property type="molecule type" value="Genomic_DNA"/>
</dbReference>
<dbReference type="GO" id="GO:0016491">
    <property type="term" value="F:oxidoreductase activity"/>
    <property type="evidence" value="ECO:0007669"/>
    <property type="project" value="UniProtKB-KW"/>
</dbReference>
<dbReference type="EC" id="1.8.5.3" evidence="2"/>
<evidence type="ECO:0000313" key="2">
    <source>
        <dbReference type="EMBL" id="VEA37819.1"/>
    </source>
</evidence>
<dbReference type="Gene3D" id="3.40.50.12440">
    <property type="match status" value="1"/>
</dbReference>
<dbReference type="GO" id="GO:0009061">
    <property type="term" value="P:anaerobic respiration"/>
    <property type="evidence" value="ECO:0007669"/>
    <property type="project" value="TreeGrafter"/>
</dbReference>
<organism evidence="2 3">
    <name type="scientific">Salmonella enterica I</name>
    <dbReference type="NCBI Taxonomy" id="59201"/>
    <lineage>
        <taxon>Bacteria</taxon>
        <taxon>Pseudomonadati</taxon>
        <taxon>Pseudomonadota</taxon>
        <taxon>Gammaproteobacteria</taxon>
        <taxon>Enterobacterales</taxon>
        <taxon>Enterobacteriaceae</taxon>
        <taxon>Salmonella</taxon>
    </lineage>
</organism>
<dbReference type="Pfam" id="PF00384">
    <property type="entry name" value="Molybdopterin"/>
    <property type="match status" value="1"/>
</dbReference>
<keyword evidence="2" id="KW-0560">Oxidoreductase</keyword>
<protein>
    <submittedName>
        <fullName evidence="2">Dimethyl sulfoxide reductase, subunit A1</fullName>
        <ecNumber evidence="2">1.8.5.3</ecNumber>
    </submittedName>
</protein>
<dbReference type="PANTHER" id="PTHR43742:SF7">
    <property type="entry name" value="DIMETHYL SULFOXIDE REDUCTASE CHAIN YNFE-RELATED"/>
    <property type="match status" value="1"/>
</dbReference>
<gene>
    <name evidence="2" type="primary">ynfE_4</name>
    <name evidence="2" type="ORF">NCTC8271_02959</name>
</gene>
<dbReference type="AlphaFoldDB" id="A0A447PIK9"/>
<dbReference type="SUPFAM" id="SSF53706">
    <property type="entry name" value="Formate dehydrogenase/DMSO reductase, domains 1-3"/>
    <property type="match status" value="1"/>
</dbReference>
<dbReference type="GO" id="GO:0009055">
    <property type="term" value="F:electron transfer activity"/>
    <property type="evidence" value="ECO:0007669"/>
    <property type="project" value="TreeGrafter"/>
</dbReference>
<dbReference type="GO" id="GO:0030288">
    <property type="term" value="C:outer membrane-bounded periplasmic space"/>
    <property type="evidence" value="ECO:0007669"/>
    <property type="project" value="TreeGrafter"/>
</dbReference>
<evidence type="ECO:0000313" key="3">
    <source>
        <dbReference type="Proteomes" id="UP000273655"/>
    </source>
</evidence>
<dbReference type="PANTHER" id="PTHR43742">
    <property type="entry name" value="TRIMETHYLAMINE-N-OXIDE REDUCTASE"/>
    <property type="match status" value="1"/>
</dbReference>
<dbReference type="Proteomes" id="UP000273655">
    <property type="component" value="Chromosome 1"/>
</dbReference>
<accession>A0A447PIK9</accession>
<evidence type="ECO:0000259" key="1">
    <source>
        <dbReference type="Pfam" id="PF00384"/>
    </source>
</evidence>
<dbReference type="GO" id="GO:0030151">
    <property type="term" value="F:molybdenum ion binding"/>
    <property type="evidence" value="ECO:0007669"/>
    <property type="project" value="TreeGrafter"/>
</dbReference>
<proteinExistence type="predicted"/>
<reference evidence="2 3" key="1">
    <citation type="submission" date="2018-12" db="EMBL/GenBank/DDBJ databases">
        <authorList>
            <consortium name="Pathogen Informatics"/>
        </authorList>
    </citation>
    <scope>NUCLEOTIDE SEQUENCE [LARGE SCALE GENOMIC DNA]</scope>
    <source>
        <strain evidence="2 3">NCTC8271</strain>
    </source>
</reference>
<feature type="domain" description="Molybdopterin oxidoreductase" evidence="1">
    <location>
        <begin position="11"/>
        <end position="94"/>
    </location>
</feature>
<dbReference type="InterPro" id="IPR006656">
    <property type="entry name" value="Mopterin_OxRdtase"/>
</dbReference>
<name>A0A447PIK9_SALET</name>
<dbReference type="InterPro" id="IPR050612">
    <property type="entry name" value="Prok_Mopterin_Oxidored"/>
</dbReference>
<sequence>MPYTYGSNDGNSTSDIENSKLVVMFGNNPAETRMSGGGITWFLEQARERSNARMIVIDPRYTDTAAGREDEWIPIRPGTDAALVAGIAWVLINEKSR</sequence>